<sequence>MLLCRSGRPNTEGLSKMVYEFRQFWRLETRNLLWLIGMLIAIIFLFQYVELPNSSFQLSVFSHSKALKMGNTSFSGGNSTFISTVLSDTTSQSPLSDAFEEKDGDSGSEGDSESSFGIDEDSRPDDIISSGGLLEKDVNSTIDLVLILHNLSTTPEKAQNLEAHFSPENASSNNNASLSHIQKEDFSSAMGSNGSFSSSPKHSPPEKAENMDAGSGIPQKAENFASTPAVFTVSDMYELLMKSHLSSNSMIPRWSSAVDQDLVYVKSQIENALPMKNDQGLHAPVYRNVTLFQRSYELMEQILKVYIYKEGERPVFHGPPLEGIYASEGWFMKLLEANKHFVTKKPKKAHLFYLPFSSRNLELALYVPNSHSHKNLIEHLKNYLDKIVAKYPFWNRTAGADHFLVACHDWAPAETKHHMANCIRALCNADVNEGFVFGKDASLPETYIPKARNPLRGLGGKRPSQRQTLAFFAGRMHGYVRPILLKYWGNRDPAMKIFNTLPNSKGNKNYIQYMKSSKYCICPRGYEVNSPRVVEAIFFECVPVIISDNFVPPFLEILNWESFAIFVLEKDIPNLKKILLSIPKKTYIQMQMRVKMVQKHFLWHPKPVKYDLFHTILHSIWYNRVFQFRPRL</sequence>
<keyword evidence="5" id="KW-0333">Golgi apparatus</keyword>
<evidence type="ECO:0000256" key="3">
    <source>
        <dbReference type="ARBA" id="ARBA00022676"/>
    </source>
</evidence>
<protein>
    <recommendedName>
        <fullName evidence="8">Exostosin GT47 domain-containing protein</fullName>
    </recommendedName>
</protein>
<accession>A0AAD3XQ96</accession>
<dbReference type="PANTHER" id="PTHR11062">
    <property type="entry name" value="EXOSTOSIN HEPARAN SULFATE GLYCOSYLTRANSFERASE -RELATED"/>
    <property type="match status" value="1"/>
</dbReference>
<evidence type="ECO:0000256" key="4">
    <source>
        <dbReference type="ARBA" id="ARBA00022968"/>
    </source>
</evidence>
<evidence type="ECO:0000256" key="6">
    <source>
        <dbReference type="SAM" id="MobiDB-lite"/>
    </source>
</evidence>
<feature type="transmembrane region" description="Helical" evidence="7">
    <location>
        <begin position="32"/>
        <end position="49"/>
    </location>
</feature>
<dbReference type="Pfam" id="PF03016">
    <property type="entry name" value="Exostosin_GT47"/>
    <property type="match status" value="1"/>
</dbReference>
<proteinExistence type="inferred from homology"/>
<dbReference type="Proteomes" id="UP001279734">
    <property type="component" value="Unassembled WGS sequence"/>
</dbReference>
<keyword evidence="7" id="KW-1133">Transmembrane helix</keyword>
<dbReference type="GO" id="GO:0000139">
    <property type="term" value="C:Golgi membrane"/>
    <property type="evidence" value="ECO:0007669"/>
    <property type="project" value="UniProtKB-SubCell"/>
</dbReference>
<evidence type="ECO:0000256" key="7">
    <source>
        <dbReference type="SAM" id="Phobius"/>
    </source>
</evidence>
<dbReference type="GO" id="GO:0016757">
    <property type="term" value="F:glycosyltransferase activity"/>
    <property type="evidence" value="ECO:0007669"/>
    <property type="project" value="UniProtKB-KW"/>
</dbReference>
<dbReference type="AlphaFoldDB" id="A0AAD3XQ96"/>
<keyword evidence="7" id="KW-0472">Membrane</keyword>
<evidence type="ECO:0000256" key="1">
    <source>
        <dbReference type="ARBA" id="ARBA00004323"/>
    </source>
</evidence>
<reference evidence="9" key="1">
    <citation type="submission" date="2023-05" db="EMBL/GenBank/DDBJ databases">
        <title>Nepenthes gracilis genome sequencing.</title>
        <authorList>
            <person name="Fukushima K."/>
        </authorList>
    </citation>
    <scope>NUCLEOTIDE SEQUENCE</scope>
    <source>
        <strain evidence="9">SING2019-196</strain>
    </source>
</reference>
<comment type="caution">
    <text evidence="9">The sequence shown here is derived from an EMBL/GenBank/DDBJ whole genome shotgun (WGS) entry which is preliminary data.</text>
</comment>
<keyword evidence="3" id="KW-0328">Glycosyltransferase</keyword>
<keyword evidence="10" id="KW-1185">Reference proteome</keyword>
<dbReference type="InterPro" id="IPR004263">
    <property type="entry name" value="Exostosin"/>
</dbReference>
<evidence type="ECO:0000259" key="8">
    <source>
        <dbReference type="Pfam" id="PF03016"/>
    </source>
</evidence>
<gene>
    <name evidence="9" type="ORF">Nepgr_014261</name>
</gene>
<feature type="region of interest" description="Disordered" evidence="6">
    <location>
        <begin position="92"/>
        <end position="130"/>
    </location>
</feature>
<feature type="compositionally biased region" description="Acidic residues" evidence="6">
    <location>
        <begin position="106"/>
        <end position="119"/>
    </location>
</feature>
<dbReference type="InterPro" id="IPR040911">
    <property type="entry name" value="Exostosin_GT47"/>
</dbReference>
<evidence type="ECO:0000256" key="2">
    <source>
        <dbReference type="ARBA" id="ARBA00010271"/>
    </source>
</evidence>
<comment type="subcellular location">
    <subcellularLocation>
        <location evidence="1">Golgi apparatus membrane</location>
        <topology evidence="1">Single-pass type II membrane protein</topology>
    </subcellularLocation>
</comment>
<evidence type="ECO:0000256" key="5">
    <source>
        <dbReference type="ARBA" id="ARBA00023034"/>
    </source>
</evidence>
<evidence type="ECO:0000313" key="10">
    <source>
        <dbReference type="Proteomes" id="UP001279734"/>
    </source>
</evidence>
<feature type="domain" description="Exostosin GT47" evidence="8">
    <location>
        <begin position="302"/>
        <end position="580"/>
    </location>
</feature>
<comment type="similarity">
    <text evidence="2">Belongs to the glycosyltransferase 47 family.</text>
</comment>
<keyword evidence="4" id="KW-0735">Signal-anchor</keyword>
<feature type="region of interest" description="Disordered" evidence="6">
    <location>
        <begin position="187"/>
        <end position="219"/>
    </location>
</feature>
<keyword evidence="7" id="KW-0812">Transmembrane</keyword>
<dbReference type="EMBL" id="BSYO01000012">
    <property type="protein sequence ID" value="GMH12420.1"/>
    <property type="molecule type" value="Genomic_DNA"/>
</dbReference>
<keyword evidence="3" id="KW-0808">Transferase</keyword>
<dbReference type="PANTHER" id="PTHR11062:SF108">
    <property type="entry name" value="EXOSTOSIN FAMILY PROTEIN"/>
    <property type="match status" value="1"/>
</dbReference>
<name>A0AAD3XQ96_NEPGR</name>
<evidence type="ECO:0000313" key="9">
    <source>
        <dbReference type="EMBL" id="GMH12420.1"/>
    </source>
</evidence>
<feature type="compositionally biased region" description="Low complexity" evidence="6">
    <location>
        <begin position="187"/>
        <end position="201"/>
    </location>
</feature>
<organism evidence="9 10">
    <name type="scientific">Nepenthes gracilis</name>
    <name type="common">Slender pitcher plant</name>
    <dbReference type="NCBI Taxonomy" id="150966"/>
    <lineage>
        <taxon>Eukaryota</taxon>
        <taxon>Viridiplantae</taxon>
        <taxon>Streptophyta</taxon>
        <taxon>Embryophyta</taxon>
        <taxon>Tracheophyta</taxon>
        <taxon>Spermatophyta</taxon>
        <taxon>Magnoliopsida</taxon>
        <taxon>eudicotyledons</taxon>
        <taxon>Gunneridae</taxon>
        <taxon>Pentapetalae</taxon>
        <taxon>Caryophyllales</taxon>
        <taxon>Nepenthaceae</taxon>
        <taxon>Nepenthes</taxon>
    </lineage>
</organism>